<dbReference type="AlphaFoldDB" id="A0A5B7EAJ9"/>
<keyword evidence="2" id="KW-1185">Reference proteome</keyword>
<evidence type="ECO:0000313" key="2">
    <source>
        <dbReference type="Proteomes" id="UP000324222"/>
    </source>
</evidence>
<evidence type="ECO:0000313" key="1">
    <source>
        <dbReference type="EMBL" id="MPC31152.1"/>
    </source>
</evidence>
<reference evidence="1 2" key="1">
    <citation type="submission" date="2019-05" db="EMBL/GenBank/DDBJ databases">
        <title>Another draft genome of Portunus trituberculatus and its Hox gene families provides insights of decapod evolution.</title>
        <authorList>
            <person name="Jeong J.-H."/>
            <person name="Song I."/>
            <person name="Kim S."/>
            <person name="Choi T."/>
            <person name="Kim D."/>
            <person name="Ryu S."/>
            <person name="Kim W."/>
        </authorList>
    </citation>
    <scope>NUCLEOTIDE SEQUENCE [LARGE SCALE GENOMIC DNA]</scope>
    <source>
        <tissue evidence="1">Muscle</tissue>
    </source>
</reference>
<protein>
    <submittedName>
        <fullName evidence="1">Uncharacterized protein</fullName>
    </submittedName>
</protein>
<dbReference type="PANTHER" id="PTHR21398:SF6">
    <property type="entry name" value="AGAP007094-PA"/>
    <property type="match status" value="1"/>
</dbReference>
<dbReference type="Proteomes" id="UP000324222">
    <property type="component" value="Unassembled WGS sequence"/>
</dbReference>
<comment type="caution">
    <text evidence="1">The sequence shown here is derived from an EMBL/GenBank/DDBJ whole genome shotgun (WGS) entry which is preliminary data.</text>
</comment>
<organism evidence="1 2">
    <name type="scientific">Portunus trituberculatus</name>
    <name type="common">Swimming crab</name>
    <name type="synonym">Neptunus trituberculatus</name>
    <dbReference type="NCBI Taxonomy" id="210409"/>
    <lineage>
        <taxon>Eukaryota</taxon>
        <taxon>Metazoa</taxon>
        <taxon>Ecdysozoa</taxon>
        <taxon>Arthropoda</taxon>
        <taxon>Crustacea</taxon>
        <taxon>Multicrustacea</taxon>
        <taxon>Malacostraca</taxon>
        <taxon>Eumalacostraca</taxon>
        <taxon>Eucarida</taxon>
        <taxon>Decapoda</taxon>
        <taxon>Pleocyemata</taxon>
        <taxon>Brachyura</taxon>
        <taxon>Eubrachyura</taxon>
        <taxon>Portunoidea</taxon>
        <taxon>Portunidae</taxon>
        <taxon>Portuninae</taxon>
        <taxon>Portunus</taxon>
    </lineage>
</organism>
<dbReference type="EMBL" id="VSRR010002377">
    <property type="protein sequence ID" value="MPC31152.1"/>
    <property type="molecule type" value="Genomic_DNA"/>
</dbReference>
<accession>A0A5B7EAJ9</accession>
<gene>
    <name evidence="1" type="ORF">E2C01_024431</name>
</gene>
<dbReference type="InterPro" id="IPR006631">
    <property type="entry name" value="DM4_12"/>
</dbReference>
<proteinExistence type="predicted"/>
<dbReference type="PANTHER" id="PTHR21398">
    <property type="entry name" value="AGAP007094-PA"/>
    <property type="match status" value="1"/>
</dbReference>
<name>A0A5B7EAJ9_PORTR</name>
<sequence>MSRDFGPETGTITIGTTFPTYEVEANGTTITVALSTITLGLVFYLPNLFGESPGNARVLPSFASPRSIQQDQRELLGQIEESMVAAGMDGHACVLRFICEMQANKFSHSSIFGEVLNLIFT</sequence>
<dbReference type="Pfam" id="PF07841">
    <property type="entry name" value="DM4_12"/>
    <property type="match status" value="1"/>
</dbReference>
<dbReference type="OrthoDB" id="6339724at2759"/>